<proteinExistence type="predicted"/>
<comment type="caution">
    <text evidence="2">The sequence shown here is derived from an EMBL/GenBank/DDBJ whole genome shotgun (WGS) entry which is preliminary data.</text>
</comment>
<sequence>MLRQGSERFEHGLGVHPPTPESWAQISERASLRGRKCIASGSDNGLEPSDVSGVCRRTSNVVSW</sequence>
<dbReference type="EMBL" id="JMCB01000011">
    <property type="protein sequence ID" value="KFE66213.1"/>
    <property type="molecule type" value="Genomic_DNA"/>
</dbReference>
<dbReference type="STRING" id="394096.DB31_1278"/>
<reference evidence="2 3" key="1">
    <citation type="submission" date="2014-04" db="EMBL/GenBank/DDBJ databases">
        <title>Genome assembly of Hyalangium minutum DSM 14724.</title>
        <authorList>
            <person name="Sharma G."/>
            <person name="Subramanian S."/>
        </authorList>
    </citation>
    <scope>NUCLEOTIDE SEQUENCE [LARGE SCALE GENOMIC DNA]</scope>
    <source>
        <strain evidence="2 3">DSM 14724</strain>
    </source>
</reference>
<evidence type="ECO:0000256" key="1">
    <source>
        <dbReference type="SAM" id="MobiDB-lite"/>
    </source>
</evidence>
<protein>
    <submittedName>
        <fullName evidence="2">Uncharacterized protein</fullName>
    </submittedName>
</protein>
<evidence type="ECO:0000313" key="3">
    <source>
        <dbReference type="Proteomes" id="UP000028725"/>
    </source>
</evidence>
<gene>
    <name evidence="2" type="ORF">DB31_1278</name>
</gene>
<feature type="compositionally biased region" description="Basic and acidic residues" evidence="1">
    <location>
        <begin position="1"/>
        <end position="13"/>
    </location>
</feature>
<organism evidence="2 3">
    <name type="scientific">Hyalangium minutum</name>
    <dbReference type="NCBI Taxonomy" id="394096"/>
    <lineage>
        <taxon>Bacteria</taxon>
        <taxon>Pseudomonadati</taxon>
        <taxon>Myxococcota</taxon>
        <taxon>Myxococcia</taxon>
        <taxon>Myxococcales</taxon>
        <taxon>Cystobacterineae</taxon>
        <taxon>Archangiaceae</taxon>
        <taxon>Hyalangium</taxon>
    </lineage>
</organism>
<dbReference type="Proteomes" id="UP000028725">
    <property type="component" value="Unassembled WGS sequence"/>
</dbReference>
<name>A0A085WEV0_9BACT</name>
<keyword evidence="3" id="KW-1185">Reference proteome</keyword>
<evidence type="ECO:0000313" key="2">
    <source>
        <dbReference type="EMBL" id="KFE66213.1"/>
    </source>
</evidence>
<dbReference type="AlphaFoldDB" id="A0A085WEV0"/>
<feature type="region of interest" description="Disordered" evidence="1">
    <location>
        <begin position="1"/>
        <end position="22"/>
    </location>
</feature>
<accession>A0A085WEV0</accession>